<feature type="transmembrane region" description="Helical" evidence="7">
    <location>
        <begin position="146"/>
        <end position="168"/>
    </location>
</feature>
<name>A0ABR1UVW3_9PEZI</name>
<dbReference type="InterPro" id="IPR049326">
    <property type="entry name" value="Rhodopsin_dom_fungi"/>
</dbReference>
<dbReference type="GeneID" id="92052533"/>
<proteinExistence type="inferred from homology"/>
<accession>A0ABR1UVW3</accession>
<dbReference type="PANTHER" id="PTHR33048">
    <property type="entry name" value="PTH11-LIKE INTEGRAL MEMBRANE PROTEIN (AFU_ORTHOLOGUE AFUA_5G11245)"/>
    <property type="match status" value="1"/>
</dbReference>
<dbReference type="RefSeq" id="XP_066661661.1">
    <property type="nucleotide sequence ID" value="XM_066819473.1"/>
</dbReference>
<evidence type="ECO:0000256" key="5">
    <source>
        <dbReference type="ARBA" id="ARBA00038359"/>
    </source>
</evidence>
<feature type="compositionally biased region" description="Gly residues" evidence="6">
    <location>
        <begin position="384"/>
        <end position="397"/>
    </location>
</feature>
<evidence type="ECO:0000313" key="9">
    <source>
        <dbReference type="EMBL" id="KAK8063062.1"/>
    </source>
</evidence>
<evidence type="ECO:0000256" key="6">
    <source>
        <dbReference type="SAM" id="MobiDB-lite"/>
    </source>
</evidence>
<dbReference type="Proteomes" id="UP001433268">
    <property type="component" value="Unassembled WGS sequence"/>
</dbReference>
<evidence type="ECO:0000256" key="4">
    <source>
        <dbReference type="ARBA" id="ARBA00023136"/>
    </source>
</evidence>
<sequence>MAEKDNLLLDDPYINTTDQKRNFFDPESKVPTVIGVSVFLMALATASVAARFWTRVMILRTTGLDDWLVLLSLGLVIGHGVICCCMTDFNLGRHVGFMTEKDEFTTFMKMFYSSLVVYNAALMTIKLAFLAQYYRIMTGGGSTRRNLIIVSCVIGLWCTSQMVIVVFQCQPISGFWAPTPNTVCVPSIPGLYISAAGNIATDIMIVILPLPLIRGLHLPPAQKAVLSIVFCLGLVLLRLQYLKVSPDITWDIADSNLRHYLRLPADPQAAGRAVLPQALLDPAVAAVHAHAHARVEAARPQVDAPRRPRVRPGPAARVPLHGEPQAGAAAAERKREDADDVPATPGVRRHYEPSSRRLSSNTTKTNTTTSTPTKNNRHSSQSQPGGGYYGQGQGHGQGHNNNGHTVEIGAARSLSTRSGRKSRRSSQSDASIYVMHEITVEVEEGWERRSYYSSTL</sequence>
<evidence type="ECO:0000256" key="2">
    <source>
        <dbReference type="ARBA" id="ARBA00022692"/>
    </source>
</evidence>
<reference evidence="9 10" key="1">
    <citation type="submission" date="2023-01" db="EMBL/GenBank/DDBJ databases">
        <title>Analysis of 21 Apiospora genomes using comparative genomics revels a genus with tremendous synthesis potential of carbohydrate active enzymes and secondary metabolites.</title>
        <authorList>
            <person name="Sorensen T."/>
        </authorList>
    </citation>
    <scope>NUCLEOTIDE SEQUENCE [LARGE SCALE GENOMIC DNA]</scope>
    <source>
        <strain evidence="9 10">CBS 114990</strain>
    </source>
</reference>
<evidence type="ECO:0000313" key="10">
    <source>
        <dbReference type="Proteomes" id="UP001433268"/>
    </source>
</evidence>
<comment type="subcellular location">
    <subcellularLocation>
        <location evidence="1">Membrane</location>
        <topology evidence="1">Multi-pass membrane protein</topology>
    </subcellularLocation>
</comment>
<evidence type="ECO:0000256" key="1">
    <source>
        <dbReference type="ARBA" id="ARBA00004141"/>
    </source>
</evidence>
<organism evidence="9 10">
    <name type="scientific">Apiospora hydei</name>
    <dbReference type="NCBI Taxonomy" id="1337664"/>
    <lineage>
        <taxon>Eukaryota</taxon>
        <taxon>Fungi</taxon>
        <taxon>Dikarya</taxon>
        <taxon>Ascomycota</taxon>
        <taxon>Pezizomycotina</taxon>
        <taxon>Sordariomycetes</taxon>
        <taxon>Xylariomycetidae</taxon>
        <taxon>Amphisphaeriales</taxon>
        <taxon>Apiosporaceae</taxon>
        <taxon>Apiospora</taxon>
    </lineage>
</organism>
<feature type="compositionally biased region" description="Low complexity" evidence="6">
    <location>
        <begin position="359"/>
        <end position="374"/>
    </location>
</feature>
<comment type="caution">
    <text evidence="9">The sequence shown here is derived from an EMBL/GenBank/DDBJ whole genome shotgun (WGS) entry which is preliminary data.</text>
</comment>
<feature type="region of interest" description="Disordered" evidence="6">
    <location>
        <begin position="295"/>
        <end position="405"/>
    </location>
</feature>
<evidence type="ECO:0000256" key="3">
    <source>
        <dbReference type="ARBA" id="ARBA00022989"/>
    </source>
</evidence>
<keyword evidence="4 7" id="KW-0472">Membrane</keyword>
<evidence type="ECO:0000259" key="8">
    <source>
        <dbReference type="Pfam" id="PF20684"/>
    </source>
</evidence>
<feature type="transmembrane region" description="Helical" evidence="7">
    <location>
        <begin position="188"/>
        <end position="212"/>
    </location>
</feature>
<feature type="domain" description="Rhodopsin" evidence="8">
    <location>
        <begin position="50"/>
        <end position="256"/>
    </location>
</feature>
<dbReference type="EMBL" id="JAQQWN010000010">
    <property type="protein sequence ID" value="KAK8063062.1"/>
    <property type="molecule type" value="Genomic_DNA"/>
</dbReference>
<feature type="transmembrane region" description="Helical" evidence="7">
    <location>
        <begin position="33"/>
        <end position="54"/>
    </location>
</feature>
<dbReference type="PANTHER" id="PTHR33048:SF47">
    <property type="entry name" value="INTEGRAL MEMBRANE PROTEIN-RELATED"/>
    <property type="match status" value="1"/>
</dbReference>
<keyword evidence="10" id="KW-1185">Reference proteome</keyword>
<evidence type="ECO:0000256" key="7">
    <source>
        <dbReference type="SAM" id="Phobius"/>
    </source>
</evidence>
<feature type="transmembrane region" description="Helical" evidence="7">
    <location>
        <begin position="111"/>
        <end position="134"/>
    </location>
</feature>
<keyword evidence="3 7" id="KW-1133">Transmembrane helix</keyword>
<keyword evidence="2 7" id="KW-0812">Transmembrane</keyword>
<gene>
    <name evidence="9" type="ORF">PG997_015159</name>
</gene>
<protein>
    <recommendedName>
        <fullName evidence="8">Rhodopsin domain-containing protein</fullName>
    </recommendedName>
</protein>
<feature type="transmembrane region" description="Helical" evidence="7">
    <location>
        <begin position="224"/>
        <end position="242"/>
    </location>
</feature>
<comment type="similarity">
    <text evidence="5">Belongs to the SAT4 family.</text>
</comment>
<dbReference type="Pfam" id="PF20684">
    <property type="entry name" value="Fung_rhodopsin"/>
    <property type="match status" value="1"/>
</dbReference>
<dbReference type="InterPro" id="IPR052337">
    <property type="entry name" value="SAT4-like"/>
</dbReference>
<feature type="transmembrane region" description="Helical" evidence="7">
    <location>
        <begin position="66"/>
        <end position="91"/>
    </location>
</feature>